<sequence>MSLPVFVTKRDGSRVSFNSEKIAVAIWKAVVAVGGSDREKANNIAKIVVEKIAERFPNQESVAVESIQDIVEEILIKEGHDKTAKAYILYRNQRELMRRTEDMVNNFEVVNQYITQEDWRVKENSNMGYSLQGMNFNIAGRVVSNYWLGRIYPKEIAEAHKSAAIHIHDLDILATYCVGWDLKQLLIEGFTGVRGKVACKPAKHFRSALGQIVNFFYTMQGEAAGAQAFSSFDTYLAPFIRYDNLSEKEVEQALQEFVFNCAVPTRVGFQCPFTNITMDLVVPKHIANDPVIIGGKAMEATYADFQKEMDLLNRAFAKVMTEGDAIGRPFTFPIPTYNITPDFDWDNPNLDSVWEMTAKYGIPYFANFVNSDMSPDDARSMCLSGSEFILVKINGKIKNTTIFELVSTFGSEGWCENKFDVQALSLNENYLVEWVPIKNFLKTRLTGLVQIRTEDGKLFKASSNHPVSVLTPQGIIEKNAKDIQLGDYLLSLKSGEGVLNKEYQKIGSYSLDEDLAFFLGYFTADGTYLKKPHSSLLSGMQFTFNALTLTNLDKIKSICLNKFNYSLKEKKDSRYNLNYGYFYNSELANLFFSNGFEKHGKVSSLIFNSPKSVINSFLEGFFAVGGYAKKQEVHINDKVLAKELVLLYSLIGKPVFFKERENSQVIRLMHKKGNLNKSELGVNCLDELVLGLNKSGMVGLASIQKYSTQTKLFKKIRQGAFYPVRVCEIIESNNTEDFFDVELERNHRFVHSLGSITHNCCRLRLDNRVLNKRGGGLFGANPLTGSIGVVTINLPRIGFLSKTEEEYFNTLSHLMDLAKDSLVIKRKTIERLTNQGLYPYSSFYLRGVKEITGSYWANHFSTIGLLGMNESLINFLGKDITSREGHAFAVKVLNFMRDKIQEYQNETGDVFNLEATPGEGTARRFAWSDKKQFPTIVVANESAFKNKNAAPYYTNSSQLPVNYTADLFKALDLQDPLQTLYTGGTVFHIFLGEKAPSKEAAKQLIKKITNNYKMPYFSLTPSFSICPIHGYISGEHEYCPICDKEN</sequence>
<dbReference type="PRINTS" id="PR00379">
    <property type="entry name" value="INTEIN"/>
</dbReference>
<dbReference type="Gene3D" id="3.20.70.20">
    <property type="match status" value="2"/>
</dbReference>
<evidence type="ECO:0000259" key="6">
    <source>
        <dbReference type="PROSITE" id="PS50819"/>
    </source>
</evidence>
<dbReference type="Proteomes" id="UP000526302">
    <property type="component" value="Unassembled WGS sequence"/>
</dbReference>
<dbReference type="GO" id="GO:0016539">
    <property type="term" value="P:intein-mediated protein splicing"/>
    <property type="evidence" value="ECO:0007669"/>
    <property type="project" value="InterPro"/>
</dbReference>
<dbReference type="InterPro" id="IPR003587">
    <property type="entry name" value="Hint_dom_N"/>
</dbReference>
<organism evidence="8 9">
    <name type="scientific">Candidatus Iainarchaeum sp</name>
    <dbReference type="NCBI Taxonomy" id="3101447"/>
    <lineage>
        <taxon>Archaea</taxon>
        <taxon>Candidatus Iainarchaeota</taxon>
        <taxon>Candidatus Iainarchaeia</taxon>
        <taxon>Candidatus Iainarchaeales</taxon>
        <taxon>Candidatus Iainarchaeaceae</taxon>
        <taxon>Candidatus Iainarchaeum</taxon>
    </lineage>
</organism>
<dbReference type="PROSITE" id="PS50817">
    <property type="entry name" value="INTEIN_N_TER"/>
    <property type="match status" value="1"/>
</dbReference>
<name>A0A7K4BZL5_9ARCH</name>
<dbReference type="PANTHER" id="PTHR21075">
    <property type="entry name" value="ANAEROBIC RIBONUCLEOSIDE-TRIPHOSPHATE REDUCTASE"/>
    <property type="match status" value="1"/>
</dbReference>
<accession>A0A7K4BZL5</accession>
<keyword evidence="1 5" id="KW-0547">Nucleotide-binding</keyword>
<dbReference type="InterPro" id="IPR027434">
    <property type="entry name" value="Homing_endonucl"/>
</dbReference>
<dbReference type="InterPro" id="IPR006141">
    <property type="entry name" value="Intein_N"/>
</dbReference>
<keyword evidence="4" id="KW-0651">Protein splicing</keyword>
<feature type="domain" description="ATP-cone" evidence="7">
    <location>
        <begin position="5"/>
        <end position="98"/>
    </location>
</feature>
<dbReference type="Pfam" id="PF03477">
    <property type="entry name" value="ATP-cone"/>
    <property type="match status" value="1"/>
</dbReference>
<dbReference type="NCBIfam" id="TIGR01445">
    <property type="entry name" value="intein_Nterm"/>
    <property type="match status" value="1"/>
</dbReference>
<dbReference type="InterPro" id="IPR006142">
    <property type="entry name" value="INTEIN"/>
</dbReference>
<dbReference type="GO" id="GO:0006260">
    <property type="term" value="P:DNA replication"/>
    <property type="evidence" value="ECO:0007669"/>
    <property type="project" value="InterPro"/>
</dbReference>
<dbReference type="GO" id="GO:0004748">
    <property type="term" value="F:ribonucleoside-diphosphate reductase activity, thioredoxin disulfide as acceptor"/>
    <property type="evidence" value="ECO:0007669"/>
    <property type="project" value="TreeGrafter"/>
</dbReference>
<evidence type="ECO:0000256" key="4">
    <source>
        <dbReference type="ARBA" id="ARBA00023000"/>
    </source>
</evidence>
<dbReference type="GO" id="GO:0005524">
    <property type="term" value="F:ATP binding"/>
    <property type="evidence" value="ECO:0007669"/>
    <property type="project" value="UniProtKB-UniRule"/>
</dbReference>
<evidence type="ECO:0000256" key="3">
    <source>
        <dbReference type="ARBA" id="ARBA00022840"/>
    </source>
</evidence>
<dbReference type="SMART" id="SM00306">
    <property type="entry name" value="HintN"/>
    <property type="match status" value="1"/>
</dbReference>
<dbReference type="EC" id="1.17.4.2" evidence="8"/>
<dbReference type="PROSITE" id="PS51161">
    <property type="entry name" value="ATP_CONE"/>
    <property type="match status" value="1"/>
</dbReference>
<dbReference type="Pfam" id="PF13597">
    <property type="entry name" value="NRDD"/>
    <property type="match status" value="2"/>
</dbReference>
<evidence type="ECO:0000313" key="8">
    <source>
        <dbReference type="EMBL" id="NMA44700.1"/>
    </source>
</evidence>
<dbReference type="SUPFAM" id="SSF51998">
    <property type="entry name" value="PFL-like glycyl radical enzymes"/>
    <property type="match status" value="2"/>
</dbReference>
<dbReference type="NCBIfam" id="NF006126">
    <property type="entry name" value="PRK08270.1"/>
    <property type="match status" value="1"/>
</dbReference>
<keyword evidence="2" id="KW-0068">Autocatalytic cleavage</keyword>
<dbReference type="AlphaFoldDB" id="A0A7K4BZL5"/>
<dbReference type="GO" id="GO:0004519">
    <property type="term" value="F:endonuclease activity"/>
    <property type="evidence" value="ECO:0007669"/>
    <property type="project" value="InterPro"/>
</dbReference>
<dbReference type="InterPro" id="IPR005144">
    <property type="entry name" value="ATP-cone_dom"/>
</dbReference>
<dbReference type="EMBL" id="JAAZKV010000018">
    <property type="protein sequence ID" value="NMA44700.1"/>
    <property type="molecule type" value="Genomic_DNA"/>
</dbReference>
<dbReference type="CDD" id="cd00081">
    <property type="entry name" value="Hint"/>
    <property type="match status" value="1"/>
</dbReference>
<keyword evidence="3 5" id="KW-0067">ATP-binding</keyword>
<dbReference type="GO" id="GO:0009265">
    <property type="term" value="P:2'-deoxyribonucleotide biosynthetic process"/>
    <property type="evidence" value="ECO:0007669"/>
    <property type="project" value="TreeGrafter"/>
</dbReference>
<dbReference type="SUPFAM" id="SSF51294">
    <property type="entry name" value="Hedgehog/intein (Hint) domain"/>
    <property type="match status" value="1"/>
</dbReference>
<proteinExistence type="predicted"/>
<protein>
    <submittedName>
        <fullName evidence="8">Ribonucleoside triphosphate reductase</fullName>
        <ecNumber evidence="8">1.17.4.2</ecNumber>
    </submittedName>
</protein>
<evidence type="ECO:0000313" key="9">
    <source>
        <dbReference type="Proteomes" id="UP000526302"/>
    </source>
</evidence>
<dbReference type="PROSITE" id="PS50819">
    <property type="entry name" value="INTEIN_ENDONUCLEASE"/>
    <property type="match status" value="1"/>
</dbReference>
<evidence type="ECO:0000256" key="1">
    <source>
        <dbReference type="ARBA" id="ARBA00022741"/>
    </source>
</evidence>
<dbReference type="Gene3D" id="3.10.28.10">
    <property type="entry name" value="Homing endonucleases"/>
    <property type="match status" value="1"/>
</dbReference>
<reference evidence="8 9" key="1">
    <citation type="journal article" date="2020" name="Biotechnol. Biofuels">
        <title>New insights from the biogas microbiome by comprehensive genome-resolved metagenomics of nearly 1600 species originating from multiple anaerobic digesters.</title>
        <authorList>
            <person name="Campanaro S."/>
            <person name="Treu L."/>
            <person name="Rodriguez-R L.M."/>
            <person name="Kovalovszki A."/>
            <person name="Ziels R.M."/>
            <person name="Maus I."/>
            <person name="Zhu X."/>
            <person name="Kougias P.G."/>
            <person name="Basile A."/>
            <person name="Luo G."/>
            <person name="Schluter A."/>
            <person name="Konstantinidis K.T."/>
            <person name="Angelidaki I."/>
        </authorList>
    </citation>
    <scope>NUCLEOTIDE SEQUENCE [LARGE SCALE GENOMIC DNA]</scope>
    <source>
        <strain evidence="8">AS22ysBPME_79</strain>
    </source>
</reference>
<dbReference type="GO" id="GO:0031250">
    <property type="term" value="C:anaerobic ribonucleoside-triphosphate reductase complex"/>
    <property type="evidence" value="ECO:0007669"/>
    <property type="project" value="TreeGrafter"/>
</dbReference>
<keyword evidence="8" id="KW-0560">Oxidoreductase</keyword>
<gene>
    <name evidence="8" type="ORF">GX950_02730</name>
</gene>
<dbReference type="InterPro" id="IPR004042">
    <property type="entry name" value="Intein_endonuc_central"/>
</dbReference>
<evidence type="ECO:0000259" key="7">
    <source>
        <dbReference type="PROSITE" id="PS51161"/>
    </source>
</evidence>
<dbReference type="PROSITE" id="PS50818">
    <property type="entry name" value="INTEIN_C_TER"/>
    <property type="match status" value="1"/>
</dbReference>
<dbReference type="InterPro" id="IPR012833">
    <property type="entry name" value="NrdD"/>
</dbReference>
<comment type="caution">
    <text evidence="8">The sequence shown here is derived from an EMBL/GenBank/DDBJ whole genome shotgun (WGS) entry which is preliminary data.</text>
</comment>
<dbReference type="PANTHER" id="PTHR21075:SF0">
    <property type="entry name" value="ANAEROBIC RIBONUCLEOSIDE-TRIPHOSPHATE REDUCTASE"/>
    <property type="match status" value="1"/>
</dbReference>
<dbReference type="GO" id="GO:0008998">
    <property type="term" value="F:ribonucleoside-triphosphate reductase (thioredoxin) activity"/>
    <property type="evidence" value="ECO:0007669"/>
    <property type="project" value="UniProtKB-EC"/>
</dbReference>
<feature type="domain" description="DOD-type homing endonuclease" evidence="6">
    <location>
        <begin position="518"/>
        <end position="653"/>
    </location>
</feature>
<dbReference type="InterPro" id="IPR030934">
    <property type="entry name" value="Intein_C"/>
</dbReference>
<evidence type="ECO:0000256" key="5">
    <source>
        <dbReference type="PROSITE-ProRule" id="PRU00492"/>
    </source>
</evidence>
<evidence type="ECO:0000256" key="2">
    <source>
        <dbReference type="ARBA" id="ARBA00022813"/>
    </source>
</evidence>
<dbReference type="InterPro" id="IPR036844">
    <property type="entry name" value="Hint_dom_sf"/>
</dbReference>